<feature type="domain" description="Cardiolipin synthase N-terminal" evidence="7">
    <location>
        <begin position="32"/>
        <end position="75"/>
    </location>
</feature>
<evidence type="ECO:0000259" key="7">
    <source>
        <dbReference type="Pfam" id="PF13396"/>
    </source>
</evidence>
<keyword evidence="5 6" id="KW-0472">Membrane</keyword>
<evidence type="ECO:0000256" key="2">
    <source>
        <dbReference type="ARBA" id="ARBA00022475"/>
    </source>
</evidence>
<dbReference type="Pfam" id="PF13396">
    <property type="entry name" value="PLDc_N"/>
    <property type="match status" value="1"/>
</dbReference>
<dbReference type="EMBL" id="BOMV01000111">
    <property type="protein sequence ID" value="GIF01746.1"/>
    <property type="molecule type" value="Genomic_DNA"/>
</dbReference>
<organism evidence="8 9">
    <name type="scientific">Paractinoplanes rishiriensis</name>
    <dbReference type="NCBI Taxonomy" id="1050105"/>
    <lineage>
        <taxon>Bacteria</taxon>
        <taxon>Bacillati</taxon>
        <taxon>Actinomycetota</taxon>
        <taxon>Actinomycetes</taxon>
        <taxon>Micromonosporales</taxon>
        <taxon>Micromonosporaceae</taxon>
        <taxon>Paractinoplanes</taxon>
    </lineage>
</organism>
<dbReference type="Proteomes" id="UP000636960">
    <property type="component" value="Unassembled WGS sequence"/>
</dbReference>
<comment type="subcellular location">
    <subcellularLocation>
        <location evidence="1">Cell membrane</location>
        <topology evidence="1">Multi-pass membrane protein</topology>
    </subcellularLocation>
</comment>
<reference evidence="8" key="1">
    <citation type="submission" date="2021-01" db="EMBL/GenBank/DDBJ databases">
        <title>Whole genome shotgun sequence of Actinoplanes rishiriensis NBRC 108556.</title>
        <authorList>
            <person name="Komaki H."/>
            <person name="Tamura T."/>
        </authorList>
    </citation>
    <scope>NUCLEOTIDE SEQUENCE</scope>
    <source>
        <strain evidence="8">NBRC 108556</strain>
    </source>
</reference>
<accession>A0A919K6D0</accession>
<feature type="transmembrane region" description="Helical" evidence="6">
    <location>
        <begin position="21"/>
        <end position="42"/>
    </location>
</feature>
<evidence type="ECO:0000313" key="8">
    <source>
        <dbReference type="EMBL" id="GIF01746.1"/>
    </source>
</evidence>
<evidence type="ECO:0000256" key="3">
    <source>
        <dbReference type="ARBA" id="ARBA00022692"/>
    </source>
</evidence>
<dbReference type="GO" id="GO:0005886">
    <property type="term" value="C:plasma membrane"/>
    <property type="evidence" value="ECO:0007669"/>
    <property type="project" value="UniProtKB-SubCell"/>
</dbReference>
<name>A0A919K6D0_9ACTN</name>
<evidence type="ECO:0000256" key="6">
    <source>
        <dbReference type="SAM" id="Phobius"/>
    </source>
</evidence>
<dbReference type="AlphaFoldDB" id="A0A919K6D0"/>
<evidence type="ECO:0000313" key="9">
    <source>
        <dbReference type="Proteomes" id="UP000636960"/>
    </source>
</evidence>
<evidence type="ECO:0000256" key="5">
    <source>
        <dbReference type="ARBA" id="ARBA00023136"/>
    </source>
</evidence>
<keyword evidence="4 6" id="KW-1133">Transmembrane helix</keyword>
<sequence>MMRGGKMKRRSWRDLSPGQRLAVSLSASAEIALTTLAVVDLMRRPRERVRGPKALWWAALFVQPVGPIAYFWKGRRGATGP</sequence>
<gene>
    <name evidence="8" type="ORF">Ari01nite_92100</name>
</gene>
<proteinExistence type="predicted"/>
<evidence type="ECO:0000256" key="4">
    <source>
        <dbReference type="ARBA" id="ARBA00022989"/>
    </source>
</evidence>
<evidence type="ECO:0000256" key="1">
    <source>
        <dbReference type="ARBA" id="ARBA00004651"/>
    </source>
</evidence>
<comment type="caution">
    <text evidence="8">The sequence shown here is derived from an EMBL/GenBank/DDBJ whole genome shotgun (WGS) entry which is preliminary data.</text>
</comment>
<keyword evidence="2" id="KW-1003">Cell membrane</keyword>
<protein>
    <recommendedName>
        <fullName evidence="7">Cardiolipin synthase N-terminal domain-containing protein</fullName>
    </recommendedName>
</protein>
<keyword evidence="3 6" id="KW-0812">Transmembrane</keyword>
<dbReference type="InterPro" id="IPR027379">
    <property type="entry name" value="CLS_N"/>
</dbReference>
<feature type="transmembrane region" description="Helical" evidence="6">
    <location>
        <begin position="54"/>
        <end position="72"/>
    </location>
</feature>
<keyword evidence="9" id="KW-1185">Reference proteome</keyword>